<evidence type="ECO:0000313" key="2">
    <source>
        <dbReference type="Proteomes" id="UP000230233"/>
    </source>
</evidence>
<keyword evidence="2" id="KW-1185">Reference proteome</keyword>
<dbReference type="EMBL" id="PDUG01000005">
    <property type="protein sequence ID" value="PIC30821.1"/>
    <property type="molecule type" value="Genomic_DNA"/>
</dbReference>
<dbReference type="AlphaFoldDB" id="A0A2G5TUQ6"/>
<sequence length="305" mass="34631">MHSYFFGTSMLPIPSDTDIISGHQVIAPIVDVPRSDTSVEESEASDLEVVQGAVDSDDNYSQVEELEDSEAAESEDDVEWLLEVQESEEKKAKIRILKILAFIALLITVLTSNELISGFRCRTQAPRTLEPFFQISNFYKPPLSPIAFQQLQHELNKDGDVFLDALKIGSALKKFNQLDFHDQLCGKPWTPLPSKFEGVQEYLEFIGKNGTAYEEVMYLSTLEFASSFRPATFFRMTHSLGGGFWKNELVHTADQIGEASTCSIENGLLTVRQFYKERPGEEKKQYKRTYYLKTSDLIRSVDSFF</sequence>
<reference evidence="2" key="1">
    <citation type="submission" date="2017-10" db="EMBL/GenBank/DDBJ databases">
        <title>Rapid genome shrinkage in a self-fertile nematode reveals novel sperm competition proteins.</title>
        <authorList>
            <person name="Yin D."/>
            <person name="Schwarz E.M."/>
            <person name="Thomas C.G."/>
            <person name="Felde R.L."/>
            <person name="Korf I.F."/>
            <person name="Cutter A.D."/>
            <person name="Schartner C.M."/>
            <person name="Ralston E.J."/>
            <person name="Meyer B.J."/>
            <person name="Haag E.S."/>
        </authorList>
    </citation>
    <scope>NUCLEOTIDE SEQUENCE [LARGE SCALE GENOMIC DNA]</scope>
    <source>
        <strain evidence="2">JU1422</strain>
    </source>
</reference>
<dbReference type="OrthoDB" id="5897027at2759"/>
<name>A0A2G5TUQ6_9PELO</name>
<proteinExistence type="predicted"/>
<organism evidence="1 2">
    <name type="scientific">Caenorhabditis nigoni</name>
    <dbReference type="NCBI Taxonomy" id="1611254"/>
    <lineage>
        <taxon>Eukaryota</taxon>
        <taxon>Metazoa</taxon>
        <taxon>Ecdysozoa</taxon>
        <taxon>Nematoda</taxon>
        <taxon>Chromadorea</taxon>
        <taxon>Rhabditida</taxon>
        <taxon>Rhabditina</taxon>
        <taxon>Rhabditomorpha</taxon>
        <taxon>Rhabditoidea</taxon>
        <taxon>Rhabditidae</taxon>
        <taxon>Peloderinae</taxon>
        <taxon>Caenorhabditis</taxon>
    </lineage>
</organism>
<protein>
    <submittedName>
        <fullName evidence="1">Uncharacterized protein</fullName>
    </submittedName>
</protein>
<dbReference type="Proteomes" id="UP000230233">
    <property type="component" value="Chromosome V"/>
</dbReference>
<accession>A0A2G5TUQ6</accession>
<gene>
    <name evidence="1" type="primary">Cnig_chr_V.g21933</name>
    <name evidence="1" type="ORF">B9Z55_021933</name>
</gene>
<evidence type="ECO:0000313" key="1">
    <source>
        <dbReference type="EMBL" id="PIC30821.1"/>
    </source>
</evidence>
<comment type="caution">
    <text evidence="1">The sequence shown here is derived from an EMBL/GenBank/DDBJ whole genome shotgun (WGS) entry which is preliminary data.</text>
</comment>